<reference evidence="3" key="1">
    <citation type="submission" date="2017-05" db="EMBL/GenBank/DDBJ databases">
        <title>Dechlorination kinetics govern the competition between two new strains of the genus Sulfurospirillum.</title>
        <authorList>
            <person name="Buttet G.F."/>
            <person name="Murray A.M."/>
            <person name="Goris T."/>
            <person name="Burion M."/>
            <person name="Lin B."/>
            <person name="Rolle M."/>
            <person name="Maillard J."/>
        </authorList>
    </citation>
    <scope>NUCLEOTIDE SEQUENCE [LARGE SCALE GENOMIC DNA]</scope>
    <source>
        <strain evidence="3">SL2-1</strain>
    </source>
</reference>
<evidence type="ECO:0008006" key="4">
    <source>
        <dbReference type="Google" id="ProtNLM"/>
    </source>
</evidence>
<dbReference type="EMBL" id="CP021416">
    <property type="protein sequence ID" value="ARU47991.1"/>
    <property type="molecule type" value="Genomic_DNA"/>
</dbReference>
<evidence type="ECO:0000256" key="1">
    <source>
        <dbReference type="SAM" id="SignalP"/>
    </source>
</evidence>
<dbReference type="AlphaFoldDB" id="A0A1Y0HIR8"/>
<accession>A0A1Y0HIR8</accession>
<organism evidence="2 3">
    <name type="scientific">Sulfurospirillum diekertiae</name>
    <dbReference type="NCBI Taxonomy" id="1854492"/>
    <lineage>
        <taxon>Bacteria</taxon>
        <taxon>Pseudomonadati</taxon>
        <taxon>Campylobacterota</taxon>
        <taxon>Epsilonproteobacteria</taxon>
        <taxon>Campylobacterales</taxon>
        <taxon>Sulfurospirillaceae</taxon>
        <taxon>Sulfurospirillum</taxon>
    </lineage>
</organism>
<dbReference type="Proteomes" id="UP000196005">
    <property type="component" value="Chromosome"/>
</dbReference>
<evidence type="ECO:0000313" key="2">
    <source>
        <dbReference type="EMBL" id="ARU47991.1"/>
    </source>
</evidence>
<feature type="signal peptide" evidence="1">
    <location>
        <begin position="1"/>
        <end position="19"/>
    </location>
</feature>
<keyword evidence="1" id="KW-0732">Signal</keyword>
<feature type="chain" id="PRO_5012055939" description="Periplasmic protein" evidence="1">
    <location>
        <begin position="20"/>
        <end position="219"/>
    </location>
</feature>
<protein>
    <recommendedName>
        <fullName evidence="4">Periplasmic protein</fullName>
    </recommendedName>
</protein>
<keyword evidence="3" id="KW-1185">Reference proteome</keyword>
<gene>
    <name evidence="2" type="ORF">Sdiek1_0824</name>
</gene>
<dbReference type="KEGG" id="suls:Sdiek1_0824"/>
<dbReference type="Gene3D" id="3.90.1720.10">
    <property type="entry name" value="endopeptidase domain like (from Nostoc punctiforme)"/>
    <property type="match status" value="1"/>
</dbReference>
<name>A0A1Y0HIR8_9BACT</name>
<dbReference type="RefSeq" id="WP_087438010.1">
    <property type="nucleotide sequence ID" value="NZ_CP021416.1"/>
</dbReference>
<dbReference type="OrthoDB" id="5525396at2"/>
<evidence type="ECO:0000313" key="3">
    <source>
        <dbReference type="Proteomes" id="UP000196005"/>
    </source>
</evidence>
<proteinExistence type="predicted"/>
<sequence>MKRIIVFYLFCLSVVHCFASPVSLSQEIYEEATRISETMRETHYDHHIIIDEKQGYYSLDCSGFVCHILQKKAPMSLRVLPVDKHHTHARAQNFYDYFKSLQNVSSQKEWMPILRVKDLEEGDIIAWKYDPSLQKKDTGHVVIVQQKPLLEEGNLYRIRVIDSSKGKHANDTRAKENDGIGSGDMWFRVDESDYPIGLYWSSKEKKESQHPIAMGRALK</sequence>